<evidence type="ECO:0000313" key="1">
    <source>
        <dbReference type="EMBL" id="GAA5180901.1"/>
    </source>
</evidence>
<dbReference type="Proteomes" id="UP001501570">
    <property type="component" value="Unassembled WGS sequence"/>
</dbReference>
<protein>
    <recommendedName>
        <fullName evidence="3">DUF1579 domain-containing protein</fullName>
    </recommendedName>
</protein>
<evidence type="ECO:0008006" key="3">
    <source>
        <dbReference type="Google" id="ProtNLM"/>
    </source>
</evidence>
<gene>
    <name evidence="1" type="ORF">GCM10023322_14260</name>
</gene>
<name>A0ABP9RP52_9ACTN</name>
<reference evidence="2" key="1">
    <citation type="journal article" date="2019" name="Int. J. Syst. Evol. Microbiol.">
        <title>The Global Catalogue of Microorganisms (GCM) 10K type strain sequencing project: providing services to taxonomists for standard genome sequencing and annotation.</title>
        <authorList>
            <consortium name="The Broad Institute Genomics Platform"/>
            <consortium name="The Broad Institute Genome Sequencing Center for Infectious Disease"/>
            <person name="Wu L."/>
            <person name="Ma J."/>
        </authorList>
    </citation>
    <scope>NUCLEOTIDE SEQUENCE [LARGE SCALE GENOMIC DNA]</scope>
    <source>
        <strain evidence="2">JCM 18304</strain>
    </source>
</reference>
<sequence length="166" mass="18441">MTNPSARKPGIGDFDFLVGTWDVTNRRLVAPLTGSTEWDEFPATAVCHSTLFAGAANLDEITFPTRGFTGLTLRLFDPVREEWSLNWVSNRTGLLQPPVCGRFGEDGRGEFYGDDTHEGTPIRCRFIWSGITPTSAHWEQAFSVDGATNWETNWTMDLRRVPGGSA</sequence>
<proteinExistence type="predicted"/>
<evidence type="ECO:0000313" key="2">
    <source>
        <dbReference type="Proteomes" id="UP001501570"/>
    </source>
</evidence>
<dbReference type="EMBL" id="BAABJQ010000003">
    <property type="protein sequence ID" value="GAA5180901.1"/>
    <property type="molecule type" value="Genomic_DNA"/>
</dbReference>
<organism evidence="1 2">
    <name type="scientific">Rugosimonospora acidiphila</name>
    <dbReference type="NCBI Taxonomy" id="556531"/>
    <lineage>
        <taxon>Bacteria</taxon>
        <taxon>Bacillati</taxon>
        <taxon>Actinomycetota</taxon>
        <taxon>Actinomycetes</taxon>
        <taxon>Micromonosporales</taxon>
        <taxon>Micromonosporaceae</taxon>
        <taxon>Rugosimonospora</taxon>
    </lineage>
</organism>
<accession>A0ABP9RP52</accession>
<keyword evidence="2" id="KW-1185">Reference proteome</keyword>
<comment type="caution">
    <text evidence="1">The sequence shown here is derived from an EMBL/GenBank/DDBJ whole genome shotgun (WGS) entry which is preliminary data.</text>
</comment>
<dbReference type="RefSeq" id="WP_345627225.1">
    <property type="nucleotide sequence ID" value="NZ_BAABJQ010000003.1"/>
</dbReference>